<reference evidence="2" key="1">
    <citation type="submission" date="2022-11" db="UniProtKB">
        <authorList>
            <consortium name="WormBaseParasite"/>
        </authorList>
    </citation>
    <scope>IDENTIFICATION</scope>
</reference>
<dbReference type="SUPFAM" id="SSF53850">
    <property type="entry name" value="Periplasmic binding protein-like II"/>
    <property type="match status" value="1"/>
</dbReference>
<dbReference type="Proteomes" id="UP000887574">
    <property type="component" value="Unplaced"/>
</dbReference>
<dbReference type="AlphaFoldDB" id="A0A915DW61"/>
<name>A0A915DW61_9BILA</name>
<dbReference type="WBParaSite" id="jg23397">
    <property type="protein sequence ID" value="jg23397"/>
    <property type="gene ID" value="jg23397"/>
</dbReference>
<accession>A0A915DW61</accession>
<dbReference type="Gene3D" id="3.40.190.10">
    <property type="entry name" value="Periplasmic binding protein-like II"/>
    <property type="match status" value="2"/>
</dbReference>
<evidence type="ECO:0000313" key="2">
    <source>
        <dbReference type="WBParaSite" id="jg23397"/>
    </source>
</evidence>
<proteinExistence type="predicted"/>
<sequence>MWKQMKKQNVFVRNNREGVDKVLKENYAYLMESSSLEYEVQQNCNLTPIGGVLGSKGYGIALEKSE</sequence>
<evidence type="ECO:0000313" key="1">
    <source>
        <dbReference type="Proteomes" id="UP000887574"/>
    </source>
</evidence>
<protein>
    <submittedName>
        <fullName evidence="2">Uncharacterized protein</fullName>
    </submittedName>
</protein>
<keyword evidence="1" id="KW-1185">Reference proteome</keyword>
<organism evidence="1 2">
    <name type="scientific">Ditylenchus dipsaci</name>
    <dbReference type="NCBI Taxonomy" id="166011"/>
    <lineage>
        <taxon>Eukaryota</taxon>
        <taxon>Metazoa</taxon>
        <taxon>Ecdysozoa</taxon>
        <taxon>Nematoda</taxon>
        <taxon>Chromadorea</taxon>
        <taxon>Rhabditida</taxon>
        <taxon>Tylenchina</taxon>
        <taxon>Tylenchomorpha</taxon>
        <taxon>Sphaerularioidea</taxon>
        <taxon>Anguinidae</taxon>
        <taxon>Anguininae</taxon>
        <taxon>Ditylenchus</taxon>
    </lineage>
</organism>